<keyword evidence="2 6" id="KW-0812">Transmembrane</keyword>
<feature type="region of interest" description="Disordered" evidence="5">
    <location>
        <begin position="293"/>
        <end position="312"/>
    </location>
</feature>
<evidence type="ECO:0000256" key="1">
    <source>
        <dbReference type="ARBA" id="ARBA00004141"/>
    </source>
</evidence>
<keyword evidence="3 6" id="KW-1133">Transmembrane helix</keyword>
<organism evidence="8 9">
    <name type="scientific">Sporothrix schenckii (strain ATCC 58251 / de Perez 2211183)</name>
    <name type="common">Rose-picker's disease fungus</name>
    <dbReference type="NCBI Taxonomy" id="1391915"/>
    <lineage>
        <taxon>Eukaryota</taxon>
        <taxon>Fungi</taxon>
        <taxon>Dikarya</taxon>
        <taxon>Ascomycota</taxon>
        <taxon>Pezizomycotina</taxon>
        <taxon>Sordariomycetes</taxon>
        <taxon>Sordariomycetidae</taxon>
        <taxon>Ophiostomatales</taxon>
        <taxon>Ophiostomataceae</taxon>
        <taxon>Sporothrix</taxon>
    </lineage>
</organism>
<feature type="transmembrane region" description="Helical" evidence="6">
    <location>
        <begin position="101"/>
        <end position="119"/>
    </location>
</feature>
<feature type="transmembrane region" description="Helical" evidence="6">
    <location>
        <begin position="270"/>
        <end position="291"/>
    </location>
</feature>
<accession>U7Q5P4</accession>
<feature type="region of interest" description="Disordered" evidence="5">
    <location>
        <begin position="412"/>
        <end position="450"/>
    </location>
</feature>
<dbReference type="OrthoDB" id="10394105at2759"/>
<dbReference type="EMBL" id="KI440842">
    <property type="protein sequence ID" value="ERT02487.1"/>
    <property type="molecule type" value="Genomic_DNA"/>
</dbReference>
<dbReference type="HOGENOM" id="CLU_407199_0_0_1"/>
<feature type="compositionally biased region" description="Basic and acidic residues" evidence="5">
    <location>
        <begin position="689"/>
        <end position="713"/>
    </location>
</feature>
<proteinExistence type="predicted"/>
<reference evidence="9" key="1">
    <citation type="journal article" date="2014" name="Genome Announc.">
        <title>Genome sequence of the pathogenic fungus Sporothrix schenckii (ATCC 58251).</title>
        <authorList>
            <person name="Cuomo C.A."/>
            <person name="Rodriguez-Del Valle N."/>
            <person name="Perez-Sanchez L."/>
            <person name="Abouelleil A."/>
            <person name="Goldberg J."/>
            <person name="Young S."/>
            <person name="Zeng Q."/>
            <person name="Birren B.W."/>
        </authorList>
    </citation>
    <scope>NUCLEOTIDE SEQUENCE [LARGE SCALE GENOMIC DNA]</scope>
    <source>
        <strain evidence="9">ATCC 58251 / de Perez 2211183</strain>
    </source>
</reference>
<evidence type="ECO:0000256" key="2">
    <source>
        <dbReference type="ARBA" id="ARBA00022692"/>
    </source>
</evidence>
<keyword evidence="4 6" id="KW-0472">Membrane</keyword>
<comment type="subcellular location">
    <subcellularLocation>
        <location evidence="1">Membrane</location>
        <topology evidence="1">Multi-pass membrane protein</topology>
    </subcellularLocation>
</comment>
<evidence type="ECO:0000313" key="8">
    <source>
        <dbReference type="EMBL" id="ERT02487.1"/>
    </source>
</evidence>
<evidence type="ECO:0000256" key="7">
    <source>
        <dbReference type="SAM" id="SignalP"/>
    </source>
</evidence>
<dbReference type="AlphaFoldDB" id="U7Q5P4"/>
<keyword evidence="7" id="KW-0732">Signal</keyword>
<evidence type="ECO:0000313" key="9">
    <source>
        <dbReference type="Proteomes" id="UP000018087"/>
    </source>
</evidence>
<feature type="region of interest" description="Disordered" evidence="5">
    <location>
        <begin position="547"/>
        <end position="567"/>
    </location>
</feature>
<feature type="transmembrane region" description="Helical" evidence="6">
    <location>
        <begin position="126"/>
        <end position="144"/>
    </location>
</feature>
<feature type="transmembrane region" description="Helical" evidence="6">
    <location>
        <begin position="375"/>
        <end position="402"/>
    </location>
</feature>
<keyword evidence="9" id="KW-1185">Reference proteome</keyword>
<feature type="transmembrane region" description="Helical" evidence="6">
    <location>
        <begin position="218"/>
        <end position="243"/>
    </location>
</feature>
<evidence type="ECO:0000256" key="5">
    <source>
        <dbReference type="SAM" id="MobiDB-lite"/>
    </source>
</evidence>
<sequence length="719" mass="76585">MAPADVFAVALAVAAETAAATTTYVLAPSTTAAYDLRISLRTYTTTAKPTATTPSRTAHPTSVATTTAMSSTCWPGPCSPYMAVSFAPFPEQGNSRFISEWGGAAFAAAFGVLAIVHLVQGCYYRLWKVATAAVAGGVAALTGYTLQAVASSAAVDANVDLQPYLLAAAFVLLQIAPLCITLVPFATLNRLARTRFLPAHDSLSEAVRRPWPANGRWVAAWPVWVLFMVAAGAQAVAVAFLVYCGLTASSTYRIAQTFLMVADLVWTGGLAGQGIVVLMLLAAATQAYATLPPARQGGRQERDETGTVRPSLPPQRRRQIIWLLGTTYGVLALVTMRVVYRTVEAVEAAKGRSVQSLSPSTLPMQKEAASASRNALYALVLDALPTVLAFFLLCACHAGWALPADDARHRASQRGSVHSGGRGSGSNSPADAGVGVGGVGDGGGDNEDMDERRDALHDLHDMGSPGEGGREYFGQSAVPGVAGAVGHMSTEHVLLQQRAALQRHYRQQQRQQHVFRPRHSPPAVVEALARSSLSASLSVSLPRESFGGGARPALPHAPGELHEPTGGAPRRLLARISTENFILFRFLNSPSRSTSGRSGPWAIPWGARSAASRAASQSQSHSRSQNQSQSHGGSRVDGDDPFAGFDDVAHAGLQREEMEKKDKDRRDSDREDDLGVHNEQSNDQNENAPLHDSDSRRTCESPGLVEKEREQNERQAQFE</sequence>
<evidence type="ECO:0000256" key="4">
    <source>
        <dbReference type="ARBA" id="ARBA00023136"/>
    </source>
</evidence>
<feature type="compositionally biased region" description="Basic and acidic residues" evidence="5">
    <location>
        <begin position="647"/>
        <end position="676"/>
    </location>
</feature>
<feature type="transmembrane region" description="Helical" evidence="6">
    <location>
        <begin position="320"/>
        <end position="340"/>
    </location>
</feature>
<evidence type="ECO:0000256" key="6">
    <source>
        <dbReference type="SAM" id="Phobius"/>
    </source>
</evidence>
<dbReference type="InterPro" id="IPR007568">
    <property type="entry name" value="RTA1"/>
</dbReference>
<feature type="transmembrane region" description="Helical" evidence="6">
    <location>
        <begin position="164"/>
        <end position="188"/>
    </location>
</feature>
<evidence type="ECO:0000256" key="3">
    <source>
        <dbReference type="ARBA" id="ARBA00022989"/>
    </source>
</evidence>
<name>U7Q5P4_SPOS1</name>
<gene>
    <name evidence="8" type="ORF">HMPREF1624_00786</name>
</gene>
<feature type="compositionally biased region" description="Gly residues" evidence="5">
    <location>
        <begin position="434"/>
        <end position="443"/>
    </location>
</feature>
<dbReference type="GO" id="GO:0016020">
    <property type="term" value="C:membrane"/>
    <property type="evidence" value="ECO:0007669"/>
    <property type="project" value="UniProtKB-SubCell"/>
</dbReference>
<feature type="region of interest" description="Disordered" evidence="5">
    <location>
        <begin position="589"/>
        <end position="719"/>
    </location>
</feature>
<dbReference type="PANTHER" id="PTHR31465">
    <property type="entry name" value="PROTEIN RTA1-RELATED"/>
    <property type="match status" value="1"/>
</dbReference>
<feature type="chain" id="PRO_5004686047" evidence="7">
    <location>
        <begin position="21"/>
        <end position="719"/>
    </location>
</feature>
<feature type="compositionally biased region" description="Polar residues" evidence="5">
    <location>
        <begin position="678"/>
        <end position="687"/>
    </location>
</feature>
<protein>
    <submittedName>
        <fullName evidence="8">Uncharacterized protein</fullName>
    </submittedName>
</protein>
<dbReference type="Proteomes" id="UP000018087">
    <property type="component" value="Unassembled WGS sequence"/>
</dbReference>
<feature type="compositionally biased region" description="Low complexity" evidence="5">
    <location>
        <begin position="589"/>
        <end position="633"/>
    </location>
</feature>
<dbReference type="PANTHER" id="PTHR31465:SF15">
    <property type="entry name" value="LIPID TRANSPORTER ATNI-RELATED"/>
    <property type="match status" value="1"/>
</dbReference>
<feature type="signal peptide" evidence="7">
    <location>
        <begin position="1"/>
        <end position="20"/>
    </location>
</feature>